<feature type="region of interest" description="Disordered" evidence="6">
    <location>
        <begin position="770"/>
        <end position="863"/>
    </location>
</feature>
<feature type="region of interest" description="Disordered" evidence="6">
    <location>
        <begin position="904"/>
        <end position="933"/>
    </location>
</feature>
<dbReference type="Pfam" id="PF00271">
    <property type="entry name" value="Helicase_C"/>
    <property type="match status" value="1"/>
</dbReference>
<keyword evidence="2" id="KW-0378">Hydrolase</keyword>
<evidence type="ECO:0000256" key="3">
    <source>
        <dbReference type="ARBA" id="ARBA00022840"/>
    </source>
</evidence>
<dbReference type="InterPro" id="IPR013083">
    <property type="entry name" value="Znf_RING/FYVE/PHD"/>
</dbReference>
<keyword evidence="10" id="KW-1185">Reference proteome</keyword>
<keyword evidence="4" id="KW-0862">Zinc</keyword>
<dbReference type="PROSITE" id="PS51194">
    <property type="entry name" value="HELICASE_CTER"/>
    <property type="match status" value="1"/>
</dbReference>
<dbReference type="PANTHER" id="PTHR45865:SF1">
    <property type="entry name" value="E3 UBIQUITIN-PROTEIN LIGASE SHPRH"/>
    <property type="match status" value="1"/>
</dbReference>
<dbReference type="InterPro" id="IPR027417">
    <property type="entry name" value="P-loop_NTPase"/>
</dbReference>
<dbReference type="Proteomes" id="UP001527925">
    <property type="component" value="Unassembled WGS sequence"/>
</dbReference>
<organism evidence="9 10">
    <name type="scientific">Polyrhizophydium stewartii</name>
    <dbReference type="NCBI Taxonomy" id="2732419"/>
    <lineage>
        <taxon>Eukaryota</taxon>
        <taxon>Fungi</taxon>
        <taxon>Fungi incertae sedis</taxon>
        <taxon>Chytridiomycota</taxon>
        <taxon>Chytridiomycota incertae sedis</taxon>
        <taxon>Chytridiomycetes</taxon>
        <taxon>Rhizophydiales</taxon>
        <taxon>Rhizophydiales incertae sedis</taxon>
        <taxon>Polyrhizophydium</taxon>
    </lineage>
</organism>
<accession>A0ABR4NBZ0</accession>
<proteinExistence type="predicted"/>
<evidence type="ECO:0000259" key="7">
    <source>
        <dbReference type="PROSITE" id="PS50089"/>
    </source>
</evidence>
<dbReference type="Gene3D" id="3.30.40.10">
    <property type="entry name" value="Zinc/RING finger domain, C3HC4 (zinc finger)"/>
    <property type="match status" value="1"/>
</dbReference>
<dbReference type="SMART" id="SM00184">
    <property type="entry name" value="RING"/>
    <property type="match status" value="1"/>
</dbReference>
<feature type="region of interest" description="Disordered" evidence="6">
    <location>
        <begin position="330"/>
        <end position="350"/>
    </location>
</feature>
<dbReference type="PROSITE" id="PS50089">
    <property type="entry name" value="ZF_RING_2"/>
    <property type="match status" value="1"/>
</dbReference>
<dbReference type="SMART" id="SM00490">
    <property type="entry name" value="HELICc"/>
    <property type="match status" value="1"/>
</dbReference>
<sequence>MATLDADILSAALAASGGVHAIAGGPARTPHRGPDARLASVMGTPPAPPALPDAPAEAAPAEGRGRGVLLGAVAVALDVAPADIEALRPAARTGLPAEASLAVAVTAGLRIPSGGSPAPGRKRRRGRSSPMPPALATPKPCIAVWWQDRLLAGIEDTQDQQTPPLVRALCRLAAVGAFALEPSAPATFELQPSPAITIRLGVRLGSVAADPAAREGKSLASALRTQTEILFPAEPDQQPLRLLGAILPEVERDDESIQPSELGATLLPFQRRSLLWMLDRERFEANSSDLPGQNFLPPFWELVQLPGDPRRELRSDEARQIFVNRLDGSLSLSPPEAPQPTTQCLVETSRGDPDRISGGVLADEMGLGKTIILMALILSHRPSALSVPTADAAEDEAARLGLRLAPSTLVIVPSSILEQWIREIQTHAPNLSVCVYESPESTSAQDLATRDVVLVTYDLVRSEVYAARPEPDRARRFERKFERRVSPLVELLWWRVVFDEAQMVSSTVANIGEMARLIPRVHPWAVTGTPTSKTGSLSDMHCLFDFLGLQAWEQAARTAVPRSFGSPESGQSSQPGLQLVLRSPQLVRKCLRRIMHRATKASVTHELRLPTQHEHVVYLTLDRIQQTFYDEIEQKCIDVVQAAVESRPNGQPGASTHNEPRRDKSMQASHALVLQMRQACCHPQIGAHNRRALGGDLRTMDEVLEVMLRQCVSLCFSLHHRRIAASMNVAHMHEYGGLFAPARAIYELRLRETQDLIRDIRESLKAEGNRRLDQIADKPLPTPSANGPAHAADQDPLVNGTENGRSVAQHKGADRIGPLSSFDADQDMSSDQESDANDANDYEDDENDAQDNPEGDPDARQPTKDVLGQLRQRLWFWLELEHRLLYFIATLYFHVGRRIDEAANGGPAPEPAAGELAPTLPTAPPDTLDQETGLTRGECERNETEWYQRAEDVRQQTLREFRDPVLSMIERMRPVFNATPEKLAQKAPQHITADLATSSALVDGVPRCMLVDFDPGQFYGGIITGNIFEDVHAIVEKLNAQTQLMWAWRNKVIELLTMPVEPPLGVDNTSNQDVQGSSSKDKHPANGGGPGGQAGPTGEEYAAGLDIQEEANQYQSAYNQALSDRLMLLTAMQRDVAKRYYGTTDLQHQLFAQRKALTLAPQQRALSDLVGHLKRVTQMASVRPEETRLASLAHGVLSRQLDAQQAQLETLRSESKRLSRLGNARILYFRELQRFHNGVLFPEKPDNLDDYTDELQRDVQQLEHQIAVQSGRRRFLENLKAEREAETRSLHLSGSLEADGELENGGRTVGRRCVICDSNFSEGAVMPCGHMVCTDCNKMWVMVRAKCPICNQRVARNAVVKVTLRHYGRTGDKPQIVTAGRLASRNASITEQNGGDESGFGAGSSSYAPPQREDQTLAEQLASIRVRGSFGAKFELLVRHIKHIRATSSNDEKVLVFSQWEQVLDILARAFRDNGIGYVKMEGTGWTPVRGEMRLKKRGQSVTEFRDDPSIAAFMLNAKSQSSGLTLVRATHVILVEPLLNRGIELQAIHRVHRIGQTAESHVWRYVVRHTIEERIARVAARRAQAQGTPASGTGLAELDGLAAETHLRARLATRSGGGGEELADGDVEELVLPHAASQ</sequence>
<keyword evidence="1" id="KW-0547">Nucleotide-binding</keyword>
<dbReference type="EMBL" id="JADGIZ020000013">
    <property type="protein sequence ID" value="KAL2917050.1"/>
    <property type="molecule type" value="Genomic_DNA"/>
</dbReference>
<dbReference type="Pfam" id="PF13920">
    <property type="entry name" value="zf-C3HC4_3"/>
    <property type="match status" value="1"/>
</dbReference>
<feature type="coiled-coil region" evidence="5">
    <location>
        <begin position="1194"/>
        <end position="1221"/>
    </location>
</feature>
<dbReference type="SUPFAM" id="SSF52540">
    <property type="entry name" value="P-loop containing nucleoside triphosphate hydrolases"/>
    <property type="match status" value="2"/>
</dbReference>
<dbReference type="InterPro" id="IPR059033">
    <property type="entry name" value="C144_05_dom"/>
</dbReference>
<keyword evidence="3" id="KW-0067">ATP-binding</keyword>
<evidence type="ECO:0000256" key="6">
    <source>
        <dbReference type="SAM" id="MobiDB-lite"/>
    </source>
</evidence>
<keyword evidence="5" id="KW-0175">Coiled coil</keyword>
<evidence type="ECO:0000256" key="1">
    <source>
        <dbReference type="ARBA" id="ARBA00022741"/>
    </source>
</evidence>
<evidence type="ECO:0000256" key="2">
    <source>
        <dbReference type="ARBA" id="ARBA00022801"/>
    </source>
</evidence>
<gene>
    <name evidence="9" type="ORF">HK105_203482</name>
</gene>
<dbReference type="PANTHER" id="PTHR45865">
    <property type="entry name" value="E3 UBIQUITIN-PROTEIN LIGASE SHPRH FAMILY MEMBER"/>
    <property type="match status" value="1"/>
</dbReference>
<feature type="compositionally biased region" description="Polar residues" evidence="6">
    <location>
        <begin position="1067"/>
        <end position="1078"/>
    </location>
</feature>
<dbReference type="InterPro" id="IPR001841">
    <property type="entry name" value="Znf_RING"/>
</dbReference>
<dbReference type="SUPFAM" id="SSF57850">
    <property type="entry name" value="RING/U-box"/>
    <property type="match status" value="1"/>
</dbReference>
<dbReference type="InterPro" id="IPR052583">
    <property type="entry name" value="ATP-helicase/E3_Ub-Ligase"/>
</dbReference>
<dbReference type="InterPro" id="IPR014001">
    <property type="entry name" value="Helicase_ATP-bd"/>
</dbReference>
<feature type="region of interest" description="Disordered" evidence="6">
    <location>
        <begin position="1390"/>
        <end position="1414"/>
    </location>
</feature>
<dbReference type="Pfam" id="PF00176">
    <property type="entry name" value="SNF2-rel_dom"/>
    <property type="match status" value="1"/>
</dbReference>
<feature type="compositionally biased region" description="Gly residues" evidence="6">
    <location>
        <begin position="1086"/>
        <end position="1095"/>
    </location>
</feature>
<dbReference type="Gene3D" id="3.40.50.300">
    <property type="entry name" value="P-loop containing nucleotide triphosphate hydrolases"/>
    <property type="match status" value="1"/>
</dbReference>
<keyword evidence="4" id="KW-0863">Zinc-finger</keyword>
<feature type="region of interest" description="Disordered" evidence="6">
    <location>
        <begin position="1064"/>
        <end position="1099"/>
    </location>
</feature>
<evidence type="ECO:0000259" key="8">
    <source>
        <dbReference type="PROSITE" id="PS51194"/>
    </source>
</evidence>
<feature type="domain" description="Helicase C-terminal" evidence="8">
    <location>
        <begin position="1436"/>
        <end position="1602"/>
    </location>
</feature>
<dbReference type="SMART" id="SM00487">
    <property type="entry name" value="DEXDc"/>
    <property type="match status" value="1"/>
</dbReference>
<dbReference type="Gene3D" id="3.40.50.10810">
    <property type="entry name" value="Tandem AAA-ATPase domain"/>
    <property type="match status" value="1"/>
</dbReference>
<feature type="compositionally biased region" description="Low complexity" evidence="6">
    <location>
        <begin position="904"/>
        <end position="920"/>
    </location>
</feature>
<dbReference type="Pfam" id="PF26021">
    <property type="entry name" value="Ferritin_C144_05"/>
    <property type="match status" value="1"/>
</dbReference>
<dbReference type="CDD" id="cd18793">
    <property type="entry name" value="SF2_C_SNF"/>
    <property type="match status" value="1"/>
</dbReference>
<evidence type="ECO:0000313" key="10">
    <source>
        <dbReference type="Proteomes" id="UP001527925"/>
    </source>
</evidence>
<comment type="caution">
    <text evidence="9">The sequence shown here is derived from an EMBL/GenBank/DDBJ whole genome shotgun (WGS) entry which is preliminary data.</text>
</comment>
<keyword evidence="4" id="KW-0479">Metal-binding</keyword>
<evidence type="ECO:0000256" key="5">
    <source>
        <dbReference type="SAM" id="Coils"/>
    </source>
</evidence>
<dbReference type="InterPro" id="IPR038718">
    <property type="entry name" value="SNF2-like_sf"/>
</dbReference>
<protein>
    <submittedName>
        <fullName evidence="9">Uncharacterized protein</fullName>
    </submittedName>
</protein>
<evidence type="ECO:0000313" key="9">
    <source>
        <dbReference type="EMBL" id="KAL2917050.1"/>
    </source>
</evidence>
<feature type="domain" description="RING-type" evidence="7">
    <location>
        <begin position="1313"/>
        <end position="1351"/>
    </location>
</feature>
<dbReference type="InterPro" id="IPR000330">
    <property type="entry name" value="SNF2_N"/>
</dbReference>
<dbReference type="InterPro" id="IPR049730">
    <property type="entry name" value="SNF2/RAD54-like_C"/>
</dbReference>
<feature type="region of interest" description="Disordered" evidence="6">
    <location>
        <begin position="112"/>
        <end position="135"/>
    </location>
</feature>
<name>A0ABR4NBZ0_9FUNG</name>
<reference evidence="9 10" key="1">
    <citation type="submission" date="2023-09" db="EMBL/GenBank/DDBJ databases">
        <title>Pangenome analysis of Batrachochytrium dendrobatidis and related Chytrids.</title>
        <authorList>
            <person name="Yacoub M.N."/>
            <person name="Stajich J.E."/>
            <person name="James T.Y."/>
        </authorList>
    </citation>
    <scope>NUCLEOTIDE SEQUENCE [LARGE SCALE GENOMIC DNA]</scope>
    <source>
        <strain evidence="9 10">JEL0888</strain>
    </source>
</reference>
<dbReference type="InterPro" id="IPR001650">
    <property type="entry name" value="Helicase_C-like"/>
</dbReference>
<feature type="compositionally biased region" description="Acidic residues" evidence="6">
    <location>
        <begin position="824"/>
        <end position="856"/>
    </location>
</feature>
<evidence type="ECO:0000256" key="4">
    <source>
        <dbReference type="PROSITE-ProRule" id="PRU00175"/>
    </source>
</evidence>